<dbReference type="PANTHER" id="PTHR30441:SF4">
    <property type="entry name" value="PROTEIN ASMA"/>
    <property type="match status" value="1"/>
</dbReference>
<sequence>MKKLLYAFVAIVLLIIISIVTITSLVDTDRVKAMLSEQVKSATGADLVVSGDLSWRFFPSLGFTLGQTELRNVAGYSEQNLVEFKSASMDLAVKPLFDRKIQVGQVTLSGVKINILTKANGETNLDEFSQGITKQNEKKPVKKQPEETTESTVKPDFIISVAGINIEQGQLLLRDEASKKQQLVSNIDFSTSDIALEKAIPVTASADYAAQGLVARFESSFNLQVNAKLDVLDITTMKTKAELAGDAIPSGEQTFLVDADMRYELNKNLATISQLRLNAFAHELTGSASLQQAKIPRIRFNLSAKQLDVDNLLTQFTTSDKPAAAQPTVTEKSAAGNDQGKSQASTDLSILSAIDLLGDLSIGKVLVSNAQIEQVKMKAKISQGIAQLSGIQAQLYQGQLNGNLTLNGKTKVPTFKVQQNLTGVQVRPLMTAVAEMDKLAGAMNASINLTGTGLTDPQIRKSLAGEAKLKFTDGALHGINIAQMVRKGKAQLKGQSVDDVAEKKTDFSALTGSFQIAQGVARTQDIKMDSPALRVNGKGQTNLINESLNFLVDVAVVGTLKGQGGKSEDELTGIKVPLKITGSWQAPAFALDMEALLKQEMKQHGDKLKEKLDQAIDEKIKDEGTKELLKKLPLKGLFD</sequence>
<organism evidence="4 5">
    <name type="scientific">Motilimonas cestriensis</name>
    <dbReference type="NCBI Taxonomy" id="2742685"/>
    <lineage>
        <taxon>Bacteria</taxon>
        <taxon>Pseudomonadati</taxon>
        <taxon>Pseudomonadota</taxon>
        <taxon>Gammaproteobacteria</taxon>
        <taxon>Alteromonadales</taxon>
        <taxon>Alteromonadales genera incertae sedis</taxon>
        <taxon>Motilimonas</taxon>
    </lineage>
</organism>
<keyword evidence="5" id="KW-1185">Reference proteome</keyword>
<dbReference type="InterPro" id="IPR007844">
    <property type="entry name" value="AsmA"/>
</dbReference>
<name>A0ABS8W8D7_9GAMM</name>
<dbReference type="RefSeq" id="WP_233052757.1">
    <property type="nucleotide sequence ID" value="NZ_JAIMJA010000009.1"/>
</dbReference>
<feature type="transmembrane region" description="Helical" evidence="2">
    <location>
        <begin position="6"/>
        <end position="26"/>
    </location>
</feature>
<keyword evidence="2" id="KW-1133">Transmembrane helix</keyword>
<dbReference type="Pfam" id="PF05170">
    <property type="entry name" value="AsmA"/>
    <property type="match status" value="1"/>
</dbReference>
<keyword evidence="2" id="KW-0472">Membrane</keyword>
<dbReference type="Proteomes" id="UP001201273">
    <property type="component" value="Unassembled WGS sequence"/>
</dbReference>
<accession>A0ABS8W8D7</accession>
<dbReference type="PANTHER" id="PTHR30441">
    <property type="entry name" value="DUF748 DOMAIN-CONTAINING PROTEIN"/>
    <property type="match status" value="1"/>
</dbReference>
<dbReference type="EMBL" id="JAIMJA010000009">
    <property type="protein sequence ID" value="MCE2595267.1"/>
    <property type="molecule type" value="Genomic_DNA"/>
</dbReference>
<protein>
    <submittedName>
        <fullName evidence="4">AsmA family protein</fullName>
    </submittedName>
</protein>
<dbReference type="InterPro" id="IPR052894">
    <property type="entry name" value="AsmA-related"/>
</dbReference>
<evidence type="ECO:0000313" key="4">
    <source>
        <dbReference type="EMBL" id="MCE2595267.1"/>
    </source>
</evidence>
<keyword evidence="2" id="KW-0812">Transmembrane</keyword>
<evidence type="ECO:0000256" key="2">
    <source>
        <dbReference type="SAM" id="Phobius"/>
    </source>
</evidence>
<evidence type="ECO:0000259" key="3">
    <source>
        <dbReference type="Pfam" id="PF05170"/>
    </source>
</evidence>
<feature type="region of interest" description="Disordered" evidence="1">
    <location>
        <begin position="323"/>
        <end position="342"/>
    </location>
</feature>
<feature type="compositionally biased region" description="Basic and acidic residues" evidence="1">
    <location>
        <begin position="135"/>
        <end position="146"/>
    </location>
</feature>
<evidence type="ECO:0000256" key="1">
    <source>
        <dbReference type="SAM" id="MobiDB-lite"/>
    </source>
</evidence>
<feature type="domain" description="AsmA" evidence="3">
    <location>
        <begin position="216"/>
        <end position="525"/>
    </location>
</feature>
<feature type="region of interest" description="Disordered" evidence="1">
    <location>
        <begin position="128"/>
        <end position="150"/>
    </location>
</feature>
<comment type="caution">
    <text evidence="4">The sequence shown here is derived from an EMBL/GenBank/DDBJ whole genome shotgun (WGS) entry which is preliminary data.</text>
</comment>
<proteinExistence type="predicted"/>
<gene>
    <name evidence="4" type="ORF">K6Y31_10615</name>
</gene>
<reference evidence="4 5" key="1">
    <citation type="journal article" date="2022" name="Environ. Microbiol. Rep.">
        <title>Eco-phylogenetic analyses reveal divergent evolution of vitamin B12 metabolism in the marine bacterial family 'Psychromonadaceae'.</title>
        <authorList>
            <person name="Jin X."/>
            <person name="Yang Y."/>
            <person name="Cao H."/>
            <person name="Gao B."/>
            <person name="Zhao Z."/>
        </authorList>
    </citation>
    <scope>NUCLEOTIDE SEQUENCE [LARGE SCALE GENOMIC DNA]</scope>
    <source>
        <strain evidence="4 5">MKS20</strain>
    </source>
</reference>
<evidence type="ECO:0000313" key="5">
    <source>
        <dbReference type="Proteomes" id="UP001201273"/>
    </source>
</evidence>